<dbReference type="AlphaFoldDB" id="A0A2H3J3A1"/>
<dbReference type="OMA" id="ANINWGH"/>
<accession>A0A2H3J3A1</accession>
<keyword evidence="4" id="KW-1185">Reference proteome</keyword>
<evidence type="ECO:0000256" key="2">
    <source>
        <dbReference type="SAM" id="Phobius"/>
    </source>
</evidence>
<gene>
    <name evidence="3" type="ORF">WOLCODRAFT_140558</name>
</gene>
<evidence type="ECO:0000313" key="3">
    <source>
        <dbReference type="EMBL" id="PCH36712.1"/>
    </source>
</evidence>
<name>A0A2H3J3A1_WOLCO</name>
<feature type="region of interest" description="Disordered" evidence="1">
    <location>
        <begin position="298"/>
        <end position="319"/>
    </location>
</feature>
<proteinExistence type="predicted"/>
<protein>
    <submittedName>
        <fullName evidence="3">Uncharacterized protein</fullName>
    </submittedName>
</protein>
<feature type="compositionally biased region" description="Low complexity" evidence="1">
    <location>
        <begin position="415"/>
        <end position="433"/>
    </location>
</feature>
<organism evidence="3 4">
    <name type="scientific">Wolfiporia cocos (strain MD-104)</name>
    <name type="common">Brown rot fungus</name>
    <dbReference type="NCBI Taxonomy" id="742152"/>
    <lineage>
        <taxon>Eukaryota</taxon>
        <taxon>Fungi</taxon>
        <taxon>Dikarya</taxon>
        <taxon>Basidiomycota</taxon>
        <taxon>Agaricomycotina</taxon>
        <taxon>Agaricomycetes</taxon>
        <taxon>Polyporales</taxon>
        <taxon>Phaeolaceae</taxon>
        <taxon>Wolfiporia</taxon>
    </lineage>
</organism>
<feature type="compositionally biased region" description="Low complexity" evidence="1">
    <location>
        <begin position="298"/>
        <end position="312"/>
    </location>
</feature>
<feature type="region of interest" description="Disordered" evidence="1">
    <location>
        <begin position="376"/>
        <end position="398"/>
    </location>
</feature>
<keyword evidence="2" id="KW-0812">Transmembrane</keyword>
<feature type="transmembrane region" description="Helical" evidence="2">
    <location>
        <begin position="329"/>
        <end position="351"/>
    </location>
</feature>
<feature type="region of interest" description="Disordered" evidence="1">
    <location>
        <begin position="411"/>
        <end position="441"/>
    </location>
</feature>
<dbReference type="OrthoDB" id="2576334at2759"/>
<keyword evidence="2" id="KW-0472">Membrane</keyword>
<keyword evidence="2" id="KW-1133">Transmembrane helix</keyword>
<evidence type="ECO:0000256" key="1">
    <source>
        <dbReference type="SAM" id="MobiDB-lite"/>
    </source>
</evidence>
<evidence type="ECO:0000313" key="4">
    <source>
        <dbReference type="Proteomes" id="UP000218811"/>
    </source>
</evidence>
<dbReference type="EMBL" id="KB467887">
    <property type="protein sequence ID" value="PCH36712.1"/>
    <property type="molecule type" value="Genomic_DNA"/>
</dbReference>
<dbReference type="Gene3D" id="2.60.120.260">
    <property type="entry name" value="Galactose-binding domain-like"/>
    <property type="match status" value="1"/>
</dbReference>
<dbReference type="CDD" id="cd12087">
    <property type="entry name" value="TM_EGFR-like"/>
    <property type="match status" value="1"/>
</dbReference>
<sequence length="476" mass="50285">MSSIPALYNISLSDQSAFLRFFPQRDGPLNTMWNVTYSGSNYADWSTSNNFGIGTSSHNTTFIGAYLLVDWTGTGIWFDGTMEDGAYTVQIDDGSSTVGTGATNGVLFGQDGLPYGPHQANLTVIKNNTVASITGATITVGMGEPGTILEQRTINTTIEQFQITGNPFFSANGTGWSPEILYTDQQHSYPCIETNQVGSTVSFNLNESVGFALYGSDDYQQGLFTVNVTIPGQPTPSYLPNASTQRYSPKSQWTALNQLKFLATGMNRSETYNVVITNTGSTFNLASVVAYDAVPNATASSSSTSSKPTSSAGAVSTSRAQSHSVKGGVIAGATIGAVLAVAIVSALIFLATMRRRRHRANLEAALALPTSYPKPEEGYAPAPTQSPPTIPVPLSEKRSRHVFTLPTTLSVGETSASAHPSSSSQVPSASVNPPTIPGTRTYTAVDSDIHEVDAGPLTQPPVYDPAWAESSVALNS</sequence>
<dbReference type="Proteomes" id="UP000218811">
    <property type="component" value="Unassembled WGS sequence"/>
</dbReference>
<dbReference type="STRING" id="742152.A0A2H3J3A1"/>
<reference evidence="3 4" key="1">
    <citation type="journal article" date="2012" name="Science">
        <title>The Paleozoic origin of enzymatic lignin decomposition reconstructed from 31 fungal genomes.</title>
        <authorList>
            <person name="Floudas D."/>
            <person name="Binder M."/>
            <person name="Riley R."/>
            <person name="Barry K."/>
            <person name="Blanchette R.A."/>
            <person name="Henrissat B."/>
            <person name="Martinez A.T."/>
            <person name="Otillar R."/>
            <person name="Spatafora J.W."/>
            <person name="Yadav J.S."/>
            <person name="Aerts A."/>
            <person name="Benoit I."/>
            <person name="Boyd A."/>
            <person name="Carlson A."/>
            <person name="Copeland A."/>
            <person name="Coutinho P.M."/>
            <person name="de Vries R.P."/>
            <person name="Ferreira P."/>
            <person name="Findley K."/>
            <person name="Foster B."/>
            <person name="Gaskell J."/>
            <person name="Glotzer D."/>
            <person name="Gorecki P."/>
            <person name="Heitman J."/>
            <person name="Hesse C."/>
            <person name="Hori C."/>
            <person name="Igarashi K."/>
            <person name="Jurgens J.A."/>
            <person name="Kallen N."/>
            <person name="Kersten P."/>
            <person name="Kohler A."/>
            <person name="Kuees U."/>
            <person name="Kumar T.K.A."/>
            <person name="Kuo A."/>
            <person name="LaButti K."/>
            <person name="Larrondo L.F."/>
            <person name="Lindquist E."/>
            <person name="Ling A."/>
            <person name="Lombard V."/>
            <person name="Lucas S."/>
            <person name="Lundell T."/>
            <person name="Martin R."/>
            <person name="McLaughlin D.J."/>
            <person name="Morgenstern I."/>
            <person name="Morin E."/>
            <person name="Murat C."/>
            <person name="Nagy L.G."/>
            <person name="Nolan M."/>
            <person name="Ohm R.A."/>
            <person name="Patyshakuliyeva A."/>
            <person name="Rokas A."/>
            <person name="Ruiz-Duenas F.J."/>
            <person name="Sabat G."/>
            <person name="Salamov A."/>
            <person name="Samejima M."/>
            <person name="Schmutz J."/>
            <person name="Slot J.C."/>
            <person name="St John F."/>
            <person name="Stenlid J."/>
            <person name="Sun H."/>
            <person name="Sun S."/>
            <person name="Syed K."/>
            <person name="Tsang A."/>
            <person name="Wiebenga A."/>
            <person name="Young D."/>
            <person name="Pisabarro A."/>
            <person name="Eastwood D.C."/>
            <person name="Martin F."/>
            <person name="Cullen D."/>
            <person name="Grigoriev I.V."/>
            <person name="Hibbett D.S."/>
        </authorList>
    </citation>
    <scope>NUCLEOTIDE SEQUENCE [LARGE SCALE GENOMIC DNA]</scope>
    <source>
        <strain evidence="3 4">MD-104</strain>
    </source>
</reference>